<comment type="caution">
    <text evidence="1">The sequence shown here is derived from an EMBL/GenBank/DDBJ whole genome shotgun (WGS) entry which is preliminary data.</text>
</comment>
<organism evidence="1 2">
    <name type="scientific">Cryptolaemus montrouzieri</name>
    <dbReference type="NCBI Taxonomy" id="559131"/>
    <lineage>
        <taxon>Eukaryota</taxon>
        <taxon>Metazoa</taxon>
        <taxon>Ecdysozoa</taxon>
        <taxon>Arthropoda</taxon>
        <taxon>Hexapoda</taxon>
        <taxon>Insecta</taxon>
        <taxon>Pterygota</taxon>
        <taxon>Neoptera</taxon>
        <taxon>Endopterygota</taxon>
        <taxon>Coleoptera</taxon>
        <taxon>Polyphaga</taxon>
        <taxon>Cucujiformia</taxon>
        <taxon>Coccinelloidea</taxon>
        <taxon>Coccinellidae</taxon>
        <taxon>Scymninae</taxon>
        <taxon>Scymnini</taxon>
        <taxon>Cryptolaemus</taxon>
    </lineage>
</organism>
<dbReference type="AlphaFoldDB" id="A0ABD2NUX2"/>
<sequence length="108" mass="12517">KYETSNEAYDKFQRLKEKKVTTTTSTTLLSLKNPTHEGHVHEFSDNEYAIGNNNEKRTPTILETTAVSKIELEFQLHMPPKFQLFKTQGKSKILLKKNILQKMPNLPK</sequence>
<keyword evidence="2" id="KW-1185">Reference proteome</keyword>
<name>A0ABD2NUX2_9CUCU</name>
<protein>
    <submittedName>
        <fullName evidence="1">Uncharacterized protein</fullName>
    </submittedName>
</protein>
<feature type="non-terminal residue" evidence="1">
    <location>
        <position position="1"/>
    </location>
</feature>
<accession>A0ABD2NUX2</accession>
<evidence type="ECO:0000313" key="1">
    <source>
        <dbReference type="EMBL" id="KAL3282207.1"/>
    </source>
</evidence>
<evidence type="ECO:0000313" key="2">
    <source>
        <dbReference type="Proteomes" id="UP001516400"/>
    </source>
</evidence>
<reference evidence="1 2" key="1">
    <citation type="journal article" date="2021" name="BMC Biol.">
        <title>Horizontally acquired antibacterial genes associated with adaptive radiation of ladybird beetles.</title>
        <authorList>
            <person name="Li H.S."/>
            <person name="Tang X.F."/>
            <person name="Huang Y.H."/>
            <person name="Xu Z.Y."/>
            <person name="Chen M.L."/>
            <person name="Du X.Y."/>
            <person name="Qiu B.Y."/>
            <person name="Chen P.T."/>
            <person name="Zhang W."/>
            <person name="Slipinski A."/>
            <person name="Escalona H.E."/>
            <person name="Waterhouse R.M."/>
            <person name="Zwick A."/>
            <person name="Pang H."/>
        </authorList>
    </citation>
    <scope>NUCLEOTIDE SEQUENCE [LARGE SCALE GENOMIC DNA]</scope>
    <source>
        <strain evidence="1">SYSU2018</strain>
    </source>
</reference>
<gene>
    <name evidence="1" type="ORF">HHI36_005401</name>
</gene>
<proteinExistence type="predicted"/>
<dbReference type="Proteomes" id="UP001516400">
    <property type="component" value="Unassembled WGS sequence"/>
</dbReference>
<dbReference type="EMBL" id="JABFTP020000144">
    <property type="protein sequence ID" value="KAL3282207.1"/>
    <property type="molecule type" value="Genomic_DNA"/>
</dbReference>